<comment type="cofactor">
    <cofactor evidence="1">
        <name>FAD</name>
        <dbReference type="ChEBI" id="CHEBI:57692"/>
    </cofactor>
</comment>
<evidence type="ECO:0000256" key="1">
    <source>
        <dbReference type="ARBA" id="ARBA00001974"/>
    </source>
</evidence>
<dbReference type="Gene3D" id="3.40.30.120">
    <property type="match status" value="1"/>
</dbReference>
<accession>A0A2S9PUW4</accession>
<evidence type="ECO:0000256" key="2">
    <source>
        <dbReference type="ARBA" id="ARBA00022630"/>
    </source>
</evidence>
<comment type="caution">
    <text evidence="6">The sequence shown here is derived from an EMBL/GenBank/DDBJ whole genome shotgun (WGS) entry which is preliminary data.</text>
</comment>
<name>A0A2S9PUW4_9ACTN</name>
<feature type="compositionally biased region" description="Low complexity" evidence="4">
    <location>
        <begin position="504"/>
        <end position="515"/>
    </location>
</feature>
<dbReference type="OrthoDB" id="8670884at2"/>
<dbReference type="Pfam" id="PF21274">
    <property type="entry name" value="Rng_hyd_C"/>
    <property type="match status" value="1"/>
</dbReference>
<evidence type="ECO:0000313" key="6">
    <source>
        <dbReference type="EMBL" id="PRH78195.1"/>
    </source>
</evidence>
<evidence type="ECO:0000313" key="7">
    <source>
        <dbReference type="Proteomes" id="UP000239322"/>
    </source>
</evidence>
<proteinExistence type="predicted"/>
<evidence type="ECO:0000259" key="5">
    <source>
        <dbReference type="Pfam" id="PF01494"/>
    </source>
</evidence>
<dbReference type="SUPFAM" id="SSF51905">
    <property type="entry name" value="FAD/NAD(P)-binding domain"/>
    <property type="match status" value="1"/>
</dbReference>
<reference evidence="6 7" key="1">
    <citation type="submission" date="2018-03" db="EMBL/GenBank/DDBJ databases">
        <title>Novel Streptomyces sp. from soil.</title>
        <authorList>
            <person name="Tan G.Y.A."/>
            <person name="Lee Z.Y."/>
        </authorList>
    </citation>
    <scope>NUCLEOTIDE SEQUENCE [LARGE SCALE GENOMIC DNA]</scope>
    <source>
        <strain evidence="6 7">ST5x</strain>
    </source>
</reference>
<feature type="domain" description="FAD-binding" evidence="5">
    <location>
        <begin position="11"/>
        <end position="350"/>
    </location>
</feature>
<sequence length="543" mass="57947">MPYREEPAPVDADVMIVGGGPVGMLLAGELTLYGVRTTVLEREPHPSDESKAGTLHARTAQTLHRRGLLEAVQPGHAAGRAPQPYVPFHFGGLPSLDLAPAVAEFPAMIGSPQAYAEDVFAHRAVRQGASVVRGAEVTGVEEDEDHVRVTVRQDCGERVWRTRWVVGCDGARSAVRRTAGIAFTGTLPTISCLMGEVRLADPGGAPRGWNRTEHGWTIFWVGPGGRSRVGTYDFRGPHPDRNSPVTFEEFRSEVERITGHPVEMDAPRHLSRFSDAALQAERYRAGRVLLAGDSAHVHFPAGGQGLNTGLQDAVNLGWKLAAEVRGDAPPGLLDTYHSERHPVAARVLENVRAQVALMRPGPVTDALRTLFADLMTVPEVNAYLAGMVSGEDIAYDVGRPADRLAGRFVPEVALKTDRGATGLAALLHAGRPVLLDLADRADTRRAAAGWTGRVDVVTARAEEQLTVDAVLLRPDGYAAWSLPAGAAADADGLRRALRRWFGAPAAEPATAPTRPGRGERGEVGSAEADAAAADADDTGRPRL</sequence>
<dbReference type="Pfam" id="PF01494">
    <property type="entry name" value="FAD_binding_3"/>
    <property type="match status" value="1"/>
</dbReference>
<dbReference type="RefSeq" id="WP_105869620.1">
    <property type="nucleotide sequence ID" value="NZ_PVLV01000230.1"/>
</dbReference>
<protein>
    <submittedName>
        <fullName evidence="6">Polyketide oxidase</fullName>
    </submittedName>
</protein>
<dbReference type="GO" id="GO:0071949">
    <property type="term" value="F:FAD binding"/>
    <property type="evidence" value="ECO:0007669"/>
    <property type="project" value="InterPro"/>
</dbReference>
<keyword evidence="7" id="KW-1185">Reference proteome</keyword>
<dbReference type="EMBL" id="PVLV01000230">
    <property type="protein sequence ID" value="PRH78195.1"/>
    <property type="molecule type" value="Genomic_DNA"/>
</dbReference>
<dbReference type="GO" id="GO:0016709">
    <property type="term" value="F:oxidoreductase activity, acting on paired donors, with incorporation or reduction of molecular oxygen, NAD(P)H as one donor, and incorporation of one atom of oxygen"/>
    <property type="evidence" value="ECO:0007669"/>
    <property type="project" value="UniProtKB-ARBA"/>
</dbReference>
<dbReference type="Proteomes" id="UP000239322">
    <property type="component" value="Unassembled WGS sequence"/>
</dbReference>
<dbReference type="Gene3D" id="3.30.70.2450">
    <property type="match status" value="1"/>
</dbReference>
<dbReference type="PRINTS" id="PR00420">
    <property type="entry name" value="RNGMNOXGNASE"/>
</dbReference>
<evidence type="ECO:0000256" key="3">
    <source>
        <dbReference type="ARBA" id="ARBA00022827"/>
    </source>
</evidence>
<dbReference type="InterPro" id="IPR036188">
    <property type="entry name" value="FAD/NAD-bd_sf"/>
</dbReference>
<gene>
    <name evidence="6" type="ORF">C6N75_16215</name>
</gene>
<feature type="region of interest" description="Disordered" evidence="4">
    <location>
        <begin position="504"/>
        <end position="543"/>
    </location>
</feature>
<dbReference type="InterPro" id="IPR002938">
    <property type="entry name" value="FAD-bd"/>
</dbReference>
<dbReference type="AlphaFoldDB" id="A0A2S9PUW4"/>
<dbReference type="PANTHER" id="PTHR43004">
    <property type="entry name" value="TRK SYSTEM POTASSIUM UPTAKE PROTEIN"/>
    <property type="match status" value="1"/>
</dbReference>
<evidence type="ECO:0000256" key="4">
    <source>
        <dbReference type="SAM" id="MobiDB-lite"/>
    </source>
</evidence>
<keyword evidence="2" id="KW-0285">Flavoprotein</keyword>
<organism evidence="6 7">
    <name type="scientific">Streptomyces solincola</name>
    <dbReference type="NCBI Taxonomy" id="2100817"/>
    <lineage>
        <taxon>Bacteria</taxon>
        <taxon>Bacillati</taxon>
        <taxon>Actinomycetota</taxon>
        <taxon>Actinomycetes</taxon>
        <taxon>Kitasatosporales</taxon>
        <taxon>Streptomycetaceae</taxon>
        <taxon>Streptomyces</taxon>
    </lineage>
</organism>
<dbReference type="PANTHER" id="PTHR43004:SF19">
    <property type="entry name" value="BINDING MONOOXYGENASE, PUTATIVE (JCVI)-RELATED"/>
    <property type="match status" value="1"/>
</dbReference>
<dbReference type="InterPro" id="IPR050641">
    <property type="entry name" value="RIFMO-like"/>
</dbReference>
<dbReference type="Gene3D" id="3.50.50.60">
    <property type="entry name" value="FAD/NAD(P)-binding domain"/>
    <property type="match status" value="1"/>
</dbReference>
<keyword evidence="3" id="KW-0274">FAD</keyword>